<feature type="domain" description="AB hydrolase-1" evidence="4">
    <location>
        <begin position="15"/>
        <end position="249"/>
    </location>
</feature>
<keyword evidence="1 3" id="KW-0474">Menaquinone biosynthesis</keyword>
<comment type="subunit">
    <text evidence="3">Monomer.</text>
</comment>
<sequence>MLGYQQGGKVDGPKVVFLHGLLGSQQDWQGVTSRLKACHWLCLDLPGHGDSVDCPSVDFATTVDAVRQTCDQVWGNLPAYLVGYSLGARIAMHLATAYPARWQGVFLEAGHPGLLHRHERHQRLAHDQAWAQRFTHEPLSMVLNDWYQQSVFQSLDATQRAKLMTVRGDNHGPAIAAMLDATSLGRQADLRPALGDALRQGLSIDYLCGEQDPKFISLAHSLQRTTGIPFTLIKGAGHNCHWANPSSFVQVLSDNDRLSA</sequence>
<dbReference type="InterPro" id="IPR029058">
    <property type="entry name" value="AB_hydrolase_fold"/>
</dbReference>
<dbReference type="PANTHER" id="PTHR42916:SF1">
    <property type="entry name" value="PROTEIN PHYLLO, CHLOROPLASTIC"/>
    <property type="match status" value="1"/>
</dbReference>
<evidence type="ECO:0000256" key="1">
    <source>
        <dbReference type="ARBA" id="ARBA00022428"/>
    </source>
</evidence>
<dbReference type="PANTHER" id="PTHR42916">
    <property type="entry name" value="2-SUCCINYL-5-ENOLPYRUVYL-6-HYDROXY-3-CYCLOHEXENE-1-CARBOXYLATE SYNTHASE"/>
    <property type="match status" value="1"/>
</dbReference>
<evidence type="ECO:0000259" key="4">
    <source>
        <dbReference type="Pfam" id="PF12697"/>
    </source>
</evidence>
<evidence type="ECO:0000256" key="3">
    <source>
        <dbReference type="HAMAP-Rule" id="MF_01660"/>
    </source>
</evidence>
<comment type="pathway">
    <text evidence="3">Quinol/quinone metabolism; 1,4-dihydroxy-2-naphthoate biosynthesis; 1,4-dihydroxy-2-naphthoate from chorismate: step 3/7.</text>
</comment>
<reference evidence="6" key="1">
    <citation type="submission" date="2017-01" db="EMBL/GenBank/DDBJ databases">
        <title>Draft genome of the species Salinivibrio costicola subsp. alcaliphilus.</title>
        <authorList>
            <person name="Lopez-Hermoso C."/>
            <person name="De La Haba R."/>
            <person name="Sanchez-Porro C."/>
            <person name="Ventosa A."/>
        </authorList>
    </citation>
    <scope>NUCLEOTIDE SEQUENCE [LARGE SCALE GENOMIC DNA]</scope>
    <source>
        <strain evidence="6">CBH448</strain>
    </source>
</reference>
<dbReference type="NCBIfam" id="TIGR03695">
    <property type="entry name" value="menH_SHCHC"/>
    <property type="match status" value="1"/>
</dbReference>
<dbReference type="RefSeq" id="WP_077669316.1">
    <property type="nucleotide sequence ID" value="NZ_MUFR01000011.1"/>
</dbReference>
<keyword evidence="6" id="KW-1185">Reference proteome</keyword>
<evidence type="ECO:0000313" key="5">
    <source>
        <dbReference type="EMBL" id="OOF34491.1"/>
    </source>
</evidence>
<protein>
    <recommendedName>
        <fullName evidence="3">Putative 2-succinyl-6-hydroxy-2,4-cyclohexadiene-1-carboxylate synthase</fullName>
        <shortName evidence="3">SHCHC synthase</shortName>
        <ecNumber evidence="3">4.2.99.20</ecNumber>
    </recommendedName>
</protein>
<proteinExistence type="inferred from homology"/>
<accession>A0ABX3KRY4</accession>
<comment type="catalytic activity">
    <reaction evidence="3">
        <text>5-enolpyruvoyl-6-hydroxy-2-succinyl-cyclohex-3-ene-1-carboxylate = (1R,6R)-6-hydroxy-2-succinyl-cyclohexa-2,4-diene-1-carboxylate + pyruvate</text>
        <dbReference type="Rhea" id="RHEA:25597"/>
        <dbReference type="ChEBI" id="CHEBI:15361"/>
        <dbReference type="ChEBI" id="CHEBI:58689"/>
        <dbReference type="ChEBI" id="CHEBI:58818"/>
        <dbReference type="EC" id="4.2.99.20"/>
    </reaction>
</comment>
<name>A0ABX3KRY4_SALCS</name>
<gene>
    <name evidence="3" type="primary">menH</name>
    <name evidence="5" type="ORF">BZJ21_05490</name>
</gene>
<comment type="pathway">
    <text evidence="3">Quinol/quinone metabolism; menaquinone biosynthesis.</text>
</comment>
<dbReference type="HAMAP" id="MF_01660">
    <property type="entry name" value="MenH"/>
    <property type="match status" value="1"/>
</dbReference>
<evidence type="ECO:0000256" key="2">
    <source>
        <dbReference type="ARBA" id="ARBA00023239"/>
    </source>
</evidence>
<keyword evidence="2 3" id="KW-0456">Lyase</keyword>
<comment type="similarity">
    <text evidence="3">Belongs to the AB hydrolase superfamily. MenH family.</text>
</comment>
<dbReference type="EC" id="4.2.99.20" evidence="3"/>
<dbReference type="InterPro" id="IPR022485">
    <property type="entry name" value="SHCHC_synthase_MenH"/>
</dbReference>
<dbReference type="SUPFAM" id="SSF53474">
    <property type="entry name" value="alpha/beta-Hydrolases"/>
    <property type="match status" value="1"/>
</dbReference>
<dbReference type="NCBIfam" id="NF008340">
    <property type="entry name" value="PRK11126.1"/>
    <property type="match status" value="1"/>
</dbReference>
<dbReference type="Pfam" id="PF12697">
    <property type="entry name" value="Abhydrolase_6"/>
    <property type="match status" value="1"/>
</dbReference>
<organism evidence="5 6">
    <name type="scientific">Salinivibrio costicola subsp. alcaliphilus</name>
    <dbReference type="NCBI Taxonomy" id="272773"/>
    <lineage>
        <taxon>Bacteria</taxon>
        <taxon>Pseudomonadati</taxon>
        <taxon>Pseudomonadota</taxon>
        <taxon>Gammaproteobacteria</taxon>
        <taxon>Vibrionales</taxon>
        <taxon>Vibrionaceae</taxon>
        <taxon>Salinivibrio</taxon>
    </lineage>
</organism>
<comment type="function">
    <text evidence="3">Catalyzes a proton abstraction reaction that results in 2,5-elimination of pyruvate from 2-succinyl-5-enolpyruvyl-6-hydroxy-3-cyclohexene-1-carboxylate (SEPHCHC) and the formation of 2-succinyl-6-hydroxy-2,4-cyclohexadiene-1-carboxylate (SHCHC).</text>
</comment>
<dbReference type="InterPro" id="IPR000073">
    <property type="entry name" value="AB_hydrolase_1"/>
</dbReference>
<dbReference type="Gene3D" id="3.40.50.1820">
    <property type="entry name" value="alpha/beta hydrolase"/>
    <property type="match status" value="1"/>
</dbReference>
<dbReference type="EMBL" id="MUFR01000011">
    <property type="protein sequence ID" value="OOF34491.1"/>
    <property type="molecule type" value="Genomic_DNA"/>
</dbReference>
<dbReference type="Proteomes" id="UP000189431">
    <property type="component" value="Unassembled WGS sequence"/>
</dbReference>
<comment type="caution">
    <text evidence="5">The sequence shown here is derived from an EMBL/GenBank/DDBJ whole genome shotgun (WGS) entry which is preliminary data.</text>
</comment>
<evidence type="ECO:0000313" key="6">
    <source>
        <dbReference type="Proteomes" id="UP000189431"/>
    </source>
</evidence>